<evidence type="ECO:0000256" key="4">
    <source>
        <dbReference type="ARBA" id="ARBA00022989"/>
    </source>
</evidence>
<keyword evidence="9" id="KW-1185">Reference proteome</keyword>
<dbReference type="Proteomes" id="UP000033651">
    <property type="component" value="Unassembled WGS sequence"/>
</dbReference>
<dbReference type="Pfam" id="PF00482">
    <property type="entry name" value="T2SSF"/>
    <property type="match status" value="1"/>
</dbReference>
<dbReference type="Gene3D" id="1.20.81.30">
    <property type="entry name" value="Type II secretion system (T2SS), domain F"/>
    <property type="match status" value="1"/>
</dbReference>
<evidence type="ECO:0000313" key="9">
    <source>
        <dbReference type="Proteomes" id="UP000033651"/>
    </source>
</evidence>
<dbReference type="EMBL" id="JZRB01000001">
    <property type="protein sequence ID" value="KJV37300.1"/>
    <property type="molecule type" value="Genomic_DNA"/>
</dbReference>
<dbReference type="AlphaFoldDB" id="A0A0F3L186"/>
<proteinExistence type="predicted"/>
<evidence type="ECO:0000256" key="3">
    <source>
        <dbReference type="ARBA" id="ARBA00022692"/>
    </source>
</evidence>
<keyword evidence="4 6" id="KW-1133">Transmembrane helix</keyword>
<gene>
    <name evidence="8" type="ORF">VI08_00320</name>
</gene>
<comment type="caution">
    <text evidence="8">The sequence shown here is derived from an EMBL/GenBank/DDBJ whole genome shotgun (WGS) entry which is preliminary data.</text>
</comment>
<feature type="domain" description="Type II secretion system protein GspF" evidence="7">
    <location>
        <begin position="120"/>
        <end position="241"/>
    </location>
</feature>
<evidence type="ECO:0000259" key="7">
    <source>
        <dbReference type="Pfam" id="PF00482"/>
    </source>
</evidence>
<dbReference type="RefSeq" id="WP_045827538.1">
    <property type="nucleotide sequence ID" value="NZ_JZRB01000001.1"/>
</dbReference>
<reference evidence="8 9" key="1">
    <citation type="submission" date="2015-03" db="EMBL/GenBank/DDBJ databases">
        <title>Draft genome sequence of Luteibacter yeojuensis strain SU11.</title>
        <authorList>
            <person name="Sulaiman J."/>
            <person name="Priya K."/>
            <person name="Chan K.-G."/>
        </authorList>
    </citation>
    <scope>NUCLEOTIDE SEQUENCE [LARGE SCALE GENOMIC DNA]</scope>
    <source>
        <strain evidence="8 9">SU11</strain>
    </source>
</reference>
<feature type="transmembrane region" description="Helical" evidence="6">
    <location>
        <begin position="58"/>
        <end position="75"/>
    </location>
</feature>
<comment type="subcellular location">
    <subcellularLocation>
        <location evidence="1">Cell membrane</location>
        <topology evidence="1">Multi-pass membrane protein</topology>
    </subcellularLocation>
</comment>
<evidence type="ECO:0000256" key="5">
    <source>
        <dbReference type="ARBA" id="ARBA00023136"/>
    </source>
</evidence>
<name>A0A0F3L186_9GAMM</name>
<evidence type="ECO:0000256" key="6">
    <source>
        <dbReference type="SAM" id="Phobius"/>
    </source>
</evidence>
<keyword evidence="2" id="KW-1003">Cell membrane</keyword>
<protein>
    <submittedName>
        <fullName evidence="8">Type II secretion protein F</fullName>
    </submittedName>
</protein>
<dbReference type="PANTHER" id="PTHR35007:SF1">
    <property type="entry name" value="PILUS ASSEMBLY PROTEIN"/>
    <property type="match status" value="1"/>
</dbReference>
<feature type="transmembrane region" description="Helical" evidence="6">
    <location>
        <begin position="6"/>
        <end position="31"/>
    </location>
</feature>
<organism evidence="8 9">
    <name type="scientific">Luteibacter yeojuensis</name>
    <dbReference type="NCBI Taxonomy" id="345309"/>
    <lineage>
        <taxon>Bacteria</taxon>
        <taxon>Pseudomonadati</taxon>
        <taxon>Pseudomonadota</taxon>
        <taxon>Gammaproteobacteria</taxon>
        <taxon>Lysobacterales</taxon>
        <taxon>Rhodanobacteraceae</taxon>
        <taxon>Luteibacter</taxon>
    </lineage>
</organism>
<feature type="transmembrane region" description="Helical" evidence="6">
    <location>
        <begin position="256"/>
        <end position="273"/>
    </location>
</feature>
<feature type="transmembrane region" description="Helical" evidence="6">
    <location>
        <begin position="81"/>
        <end position="98"/>
    </location>
</feature>
<dbReference type="InterPro" id="IPR042094">
    <property type="entry name" value="T2SS_GspF_sf"/>
</dbReference>
<evidence type="ECO:0000256" key="1">
    <source>
        <dbReference type="ARBA" id="ARBA00004651"/>
    </source>
</evidence>
<dbReference type="GO" id="GO:0005886">
    <property type="term" value="C:plasma membrane"/>
    <property type="evidence" value="ECO:0007669"/>
    <property type="project" value="UniProtKB-SubCell"/>
</dbReference>
<dbReference type="PANTHER" id="PTHR35007">
    <property type="entry name" value="INTEGRAL MEMBRANE PROTEIN-RELATED"/>
    <property type="match status" value="1"/>
</dbReference>
<feature type="transmembrane region" description="Helical" evidence="6">
    <location>
        <begin position="225"/>
        <end position="244"/>
    </location>
</feature>
<evidence type="ECO:0000256" key="2">
    <source>
        <dbReference type="ARBA" id="ARBA00022475"/>
    </source>
</evidence>
<keyword evidence="5 6" id="KW-0472">Membrane</keyword>
<keyword evidence="3 6" id="KW-0812">Transmembrane</keyword>
<dbReference type="PATRIC" id="fig|345309.4.peg.65"/>
<evidence type="ECO:0000313" key="8">
    <source>
        <dbReference type="EMBL" id="KJV37300.1"/>
    </source>
</evidence>
<accession>A0A0F3L186</accession>
<dbReference type="InterPro" id="IPR018076">
    <property type="entry name" value="T2SS_GspF_dom"/>
</dbReference>
<sequence>MSGGLLPVILMVFVGVACLGFVVARVSVVFWGHYRETFTEQARFNLADMFMFMDTQKLFYANAAALFILPAVVWLATDNLLLAVITVGLLIFLPRKLYTLMRQRRIDQIQQQLPDGLMMVASSMRAGLGFAPSLEGLARDIDPPLAQEFALILREQRMGVKPDEAMENFNKRVPIQDVTLFVSAVGISREVGGNLAESMASLSDTLRRRLIMEGKVKALTAQGRLQGIVMAMLPVGLIAFLSFAYPETMHDLYHSYMGWAVMAVAAVMEYLGYRMCRKIMSIDI</sequence>